<sequence length="79" mass="8679">MNFLAETAHKVLAESLNNLVLVKLKGNKEVRGMLRSYDQHMNLVLSDSEEIQSDGSGKKLGTIVIRGDNVILISPLQTS</sequence>
<evidence type="ECO:0000313" key="5">
    <source>
        <dbReference type="EMBL" id="SAI84337.1"/>
    </source>
</evidence>
<feature type="domain" description="Sm" evidence="4">
    <location>
        <begin position="7"/>
        <end position="79"/>
    </location>
</feature>
<dbReference type="SMR" id="A0A157SYU2"/>
<evidence type="ECO:0000256" key="3">
    <source>
        <dbReference type="ARBA" id="ARBA00023274"/>
    </source>
</evidence>
<dbReference type="InterPro" id="IPR022901">
    <property type="entry name" value="snRNP_Sm-like_arc"/>
</dbReference>
<dbReference type="SUPFAM" id="SSF50182">
    <property type="entry name" value="Sm-like ribonucleoproteins"/>
    <property type="match status" value="1"/>
</dbReference>
<accession>A0A157SYU2</accession>
<dbReference type="InterPro" id="IPR047575">
    <property type="entry name" value="Sm"/>
</dbReference>
<proteinExistence type="inferred from homology"/>
<dbReference type="Pfam" id="PF01423">
    <property type="entry name" value="LSM"/>
    <property type="match status" value="1"/>
</dbReference>
<comment type="similarity">
    <text evidence="1">Belongs to the snRNP Sm proteins family.</text>
</comment>
<dbReference type="PANTHER" id="PTHR10553">
    <property type="entry name" value="SMALL NUCLEAR RIBONUCLEOPROTEIN"/>
    <property type="match status" value="1"/>
</dbReference>
<evidence type="ECO:0000256" key="1">
    <source>
        <dbReference type="ARBA" id="ARBA00006850"/>
    </source>
</evidence>
<reference evidence="6" key="1">
    <citation type="submission" date="2016-04" db="EMBL/GenBank/DDBJ databases">
        <authorList>
            <person name="Shah S.A."/>
            <person name="Garrett R.A."/>
        </authorList>
    </citation>
    <scope>NUCLEOTIDE SEQUENCE [LARGE SCALE GENOMIC DNA]</scope>
    <source>
        <strain evidence="6">ATCC 35091 / DSM 1616 / JCM 8930 / NBRC 15331 / P1</strain>
    </source>
</reference>
<name>A0A157SYU2_SACSO</name>
<dbReference type="GO" id="GO:1990904">
    <property type="term" value="C:ribonucleoprotein complex"/>
    <property type="evidence" value="ECO:0007669"/>
    <property type="project" value="UniProtKB-KW"/>
</dbReference>
<dbReference type="SMART" id="SM00651">
    <property type="entry name" value="Sm"/>
    <property type="match status" value="1"/>
</dbReference>
<keyword evidence="3" id="KW-0687">Ribonucleoprotein</keyword>
<evidence type="ECO:0000256" key="2">
    <source>
        <dbReference type="ARBA" id="ARBA00021121"/>
    </source>
</evidence>
<gene>
    <name evidence="5" type="ORF">SSOP1_0783</name>
</gene>
<dbReference type="InterPro" id="IPR010920">
    <property type="entry name" value="LSM_dom_sf"/>
</dbReference>
<dbReference type="InterPro" id="IPR044641">
    <property type="entry name" value="Lsm7/SmG-like"/>
</dbReference>
<dbReference type="GO" id="GO:0003723">
    <property type="term" value="F:RNA binding"/>
    <property type="evidence" value="ECO:0007669"/>
    <property type="project" value="InterPro"/>
</dbReference>
<dbReference type="AlphaFoldDB" id="A0A157SYU2"/>
<dbReference type="PATRIC" id="fig|2287.9.peg.785"/>
<dbReference type="PROSITE" id="PS52002">
    <property type="entry name" value="SM"/>
    <property type="match status" value="1"/>
</dbReference>
<dbReference type="PANTHER" id="PTHR10553:SF5">
    <property type="entry name" value="U6 SNRNA-ASSOCIATED SM-LIKE PROTEIN LSM7"/>
    <property type="match status" value="1"/>
</dbReference>
<evidence type="ECO:0000313" key="6">
    <source>
        <dbReference type="Proteomes" id="UP000076770"/>
    </source>
</evidence>
<dbReference type="Gene3D" id="2.30.30.100">
    <property type="match status" value="1"/>
</dbReference>
<dbReference type="CDD" id="cd01731">
    <property type="entry name" value="archaeal_Sm1"/>
    <property type="match status" value="1"/>
</dbReference>
<evidence type="ECO:0000259" key="4">
    <source>
        <dbReference type="PROSITE" id="PS52002"/>
    </source>
</evidence>
<protein>
    <recommendedName>
        <fullName evidence="2">Putative snRNP Sm-like protein</fullName>
    </recommendedName>
</protein>
<dbReference type="EMBL" id="LT549890">
    <property type="protein sequence ID" value="SAI84337.1"/>
    <property type="molecule type" value="Genomic_DNA"/>
</dbReference>
<dbReference type="InterPro" id="IPR001163">
    <property type="entry name" value="Sm_dom_euk/arc"/>
</dbReference>
<dbReference type="Proteomes" id="UP000076770">
    <property type="component" value="Chromosome i"/>
</dbReference>
<organism evidence="5 6">
    <name type="scientific">Saccharolobus solfataricus</name>
    <name type="common">Sulfolobus solfataricus</name>
    <dbReference type="NCBI Taxonomy" id="2287"/>
    <lineage>
        <taxon>Archaea</taxon>
        <taxon>Thermoproteota</taxon>
        <taxon>Thermoprotei</taxon>
        <taxon>Sulfolobales</taxon>
        <taxon>Sulfolobaceae</taxon>
        <taxon>Saccharolobus</taxon>
    </lineage>
</organism>